<dbReference type="GO" id="GO:0005737">
    <property type="term" value="C:cytoplasm"/>
    <property type="evidence" value="ECO:0007669"/>
    <property type="project" value="InterPro"/>
</dbReference>
<keyword evidence="1" id="KW-0479">Metal-binding</keyword>
<accession>A0A5P1EPI0</accession>
<dbReference type="GO" id="GO:2000200">
    <property type="term" value="P:regulation of ribosomal subunit export from nucleus"/>
    <property type="evidence" value="ECO:0007669"/>
    <property type="project" value="EnsemblPlants"/>
</dbReference>
<protein>
    <recommendedName>
        <fullName evidence="6">MYND-type domain-containing protein</fullName>
    </recommendedName>
</protein>
<gene>
    <name evidence="7" type="ORF">A4U43_C05F1340</name>
</gene>
<dbReference type="Proteomes" id="UP000243459">
    <property type="component" value="Chromosome 5"/>
</dbReference>
<keyword evidence="3" id="KW-0862">Zinc</keyword>
<feature type="compositionally biased region" description="Polar residues" evidence="5">
    <location>
        <begin position="1"/>
        <end position="13"/>
    </location>
</feature>
<evidence type="ECO:0000313" key="8">
    <source>
        <dbReference type="Proteomes" id="UP000243459"/>
    </source>
</evidence>
<keyword evidence="8" id="KW-1185">Reference proteome</keyword>
<feature type="compositionally biased region" description="Acidic residues" evidence="5">
    <location>
        <begin position="16"/>
        <end position="43"/>
    </location>
</feature>
<feature type="region of interest" description="Disordered" evidence="5">
    <location>
        <begin position="1"/>
        <end position="46"/>
    </location>
</feature>
<evidence type="ECO:0000256" key="3">
    <source>
        <dbReference type="ARBA" id="ARBA00022833"/>
    </source>
</evidence>
<dbReference type="PANTHER" id="PTHR12298:SF4">
    <property type="entry name" value="PROGRAMMED CELL DEATH PROTEIN 2"/>
    <property type="match status" value="1"/>
</dbReference>
<reference evidence="8" key="1">
    <citation type="journal article" date="2017" name="Nat. Commun.">
        <title>The asparagus genome sheds light on the origin and evolution of a young Y chromosome.</title>
        <authorList>
            <person name="Harkess A."/>
            <person name="Zhou J."/>
            <person name="Xu C."/>
            <person name="Bowers J.E."/>
            <person name="Van der Hulst R."/>
            <person name="Ayyampalayam S."/>
            <person name="Mercati F."/>
            <person name="Riccardi P."/>
            <person name="McKain M.R."/>
            <person name="Kakrana A."/>
            <person name="Tang H."/>
            <person name="Ray J."/>
            <person name="Groenendijk J."/>
            <person name="Arikit S."/>
            <person name="Mathioni S.M."/>
            <person name="Nakano M."/>
            <person name="Shan H."/>
            <person name="Telgmann-Rauber A."/>
            <person name="Kanno A."/>
            <person name="Yue Z."/>
            <person name="Chen H."/>
            <person name="Li W."/>
            <person name="Chen Y."/>
            <person name="Xu X."/>
            <person name="Zhang Y."/>
            <person name="Luo S."/>
            <person name="Chen H."/>
            <person name="Gao J."/>
            <person name="Mao Z."/>
            <person name="Pires J.C."/>
            <person name="Luo M."/>
            <person name="Kudrna D."/>
            <person name="Wing R.A."/>
            <person name="Meyers B.C."/>
            <person name="Yi K."/>
            <person name="Kong H."/>
            <person name="Lavrijsen P."/>
            <person name="Sunseri F."/>
            <person name="Falavigna A."/>
            <person name="Ye Y."/>
            <person name="Leebens-Mack J.H."/>
            <person name="Chen G."/>
        </authorList>
    </citation>
    <scope>NUCLEOTIDE SEQUENCE [LARGE SCALE GENOMIC DNA]</scope>
    <source>
        <strain evidence="8">cv. DH0086</strain>
    </source>
</reference>
<dbReference type="OMA" id="HQVIRYS"/>
<dbReference type="Pfam" id="PF04194">
    <property type="entry name" value="PDCD2_C"/>
    <property type="match status" value="1"/>
</dbReference>
<name>A0A5P1EPI0_ASPOF</name>
<evidence type="ECO:0000256" key="5">
    <source>
        <dbReference type="SAM" id="MobiDB-lite"/>
    </source>
</evidence>
<evidence type="ECO:0000259" key="6">
    <source>
        <dbReference type="PROSITE" id="PS50865"/>
    </source>
</evidence>
<dbReference type="Gramene" id="ONK67563">
    <property type="protein sequence ID" value="ONK67563"/>
    <property type="gene ID" value="A4U43_C05F1340"/>
</dbReference>
<dbReference type="PANTHER" id="PTHR12298">
    <property type="entry name" value="PCDC2 PROGRAMMED CELL DEATH PROTEIN 2 -RELATED"/>
    <property type="match status" value="1"/>
</dbReference>
<dbReference type="PROSITE" id="PS01360">
    <property type="entry name" value="ZF_MYND_1"/>
    <property type="match status" value="1"/>
</dbReference>
<dbReference type="SUPFAM" id="SSF144232">
    <property type="entry name" value="HIT/MYND zinc finger-like"/>
    <property type="match status" value="1"/>
</dbReference>
<dbReference type="OrthoDB" id="443682at2759"/>
<dbReference type="PROSITE" id="PS50865">
    <property type="entry name" value="ZF_MYND_2"/>
    <property type="match status" value="1"/>
</dbReference>
<dbReference type="Gene3D" id="6.10.140.2220">
    <property type="match status" value="1"/>
</dbReference>
<proteinExistence type="predicted"/>
<evidence type="ECO:0000256" key="1">
    <source>
        <dbReference type="ARBA" id="ARBA00022723"/>
    </source>
</evidence>
<sequence length="407" mass="46162">MDSDLNNLDSLRITSLDDDEGDEDAIEMDDDDDDGDDEAEDEVAGGGVTLGFVEKPKNPHSLLRQFFPSKAGGVPAWLDPLNLPWGKFRTCGFCGEPLLFLLQIYASLPEKESTFHRILYVFMCPSMSCLLKDQHEQWKRDGENSCRSVKVFRCQLPRSNPFYSFDPPKHNGRNEPLTAGAELCCWCGTWVGDKICSNCRRARYCSEKHQSMHWRSGHKNDCRRLANPSEASVPILGNAACRTLWPEYEIENEDECLSDYEHSEDTSSATSLVPVQNKTDEAFQSLSDKFAADNDKENFASFQQRIAKAPEQVLRYCRDLAAKPLWPLSIGRPTKADIPRCNYCKGPRSYEFQIMPQLLYYFGVRNDPDSLDWGTIVVYTCSGSCDSSVSYKEEFAWVQLYPTCAMP</sequence>
<dbReference type="EMBL" id="CM007385">
    <property type="protein sequence ID" value="ONK67563.1"/>
    <property type="molecule type" value="Genomic_DNA"/>
</dbReference>
<organism evidence="7 8">
    <name type="scientific">Asparagus officinalis</name>
    <name type="common">Garden asparagus</name>
    <dbReference type="NCBI Taxonomy" id="4686"/>
    <lineage>
        <taxon>Eukaryota</taxon>
        <taxon>Viridiplantae</taxon>
        <taxon>Streptophyta</taxon>
        <taxon>Embryophyta</taxon>
        <taxon>Tracheophyta</taxon>
        <taxon>Spermatophyta</taxon>
        <taxon>Magnoliopsida</taxon>
        <taxon>Liliopsida</taxon>
        <taxon>Asparagales</taxon>
        <taxon>Asparagaceae</taxon>
        <taxon>Asparagoideae</taxon>
        <taxon>Asparagus</taxon>
    </lineage>
</organism>
<dbReference type="InterPro" id="IPR002893">
    <property type="entry name" value="Znf_MYND"/>
</dbReference>
<dbReference type="Pfam" id="PF01753">
    <property type="entry name" value="zf-MYND"/>
    <property type="match status" value="1"/>
</dbReference>
<evidence type="ECO:0000313" key="7">
    <source>
        <dbReference type="EMBL" id="ONK67563.1"/>
    </source>
</evidence>
<evidence type="ECO:0000256" key="4">
    <source>
        <dbReference type="PROSITE-ProRule" id="PRU00134"/>
    </source>
</evidence>
<dbReference type="InterPro" id="IPR007320">
    <property type="entry name" value="PDCD2_C"/>
</dbReference>
<dbReference type="GO" id="GO:0008270">
    <property type="term" value="F:zinc ion binding"/>
    <property type="evidence" value="ECO:0007669"/>
    <property type="project" value="UniProtKB-KW"/>
</dbReference>
<keyword evidence="2 4" id="KW-0863">Zinc-finger</keyword>
<dbReference type="AlphaFoldDB" id="A0A5P1EPI0"/>
<feature type="domain" description="MYND-type" evidence="6">
    <location>
        <begin position="184"/>
        <end position="222"/>
    </location>
</feature>
<evidence type="ECO:0000256" key="2">
    <source>
        <dbReference type="ARBA" id="ARBA00022771"/>
    </source>
</evidence>